<feature type="chain" id="PRO_5001826423" evidence="1">
    <location>
        <begin position="20"/>
        <end position="154"/>
    </location>
</feature>
<name>A0A087MM91_9GAMM</name>
<dbReference type="PATRIC" id="fig|1121014.3.peg.401"/>
<dbReference type="AlphaFoldDB" id="A0A087MM91"/>
<feature type="signal peptide" evidence="1">
    <location>
        <begin position="1"/>
        <end position="19"/>
    </location>
</feature>
<evidence type="ECO:0000313" key="3">
    <source>
        <dbReference type="Proteomes" id="UP000029085"/>
    </source>
</evidence>
<keyword evidence="3" id="KW-1185">Reference proteome</keyword>
<dbReference type="EMBL" id="AVCJ01000001">
    <property type="protein sequence ID" value="KFL37994.1"/>
    <property type="molecule type" value="Genomic_DNA"/>
</dbReference>
<dbReference type="RefSeq" id="WP_034220414.1">
    <property type="nucleotide sequence ID" value="NZ_AVCJ01000001.1"/>
</dbReference>
<comment type="caution">
    <text evidence="2">The sequence shown here is derived from an EMBL/GenBank/DDBJ whole genome shotgun (WGS) entry which is preliminary data.</text>
</comment>
<reference evidence="2 3" key="2">
    <citation type="journal article" date="2015" name="Stand. Genomic Sci.">
        <title>High quality draft genomic sequence of Arenimonas donghaensis DSM 18148(T).</title>
        <authorList>
            <person name="Chen F."/>
            <person name="Wang H."/>
            <person name="Cao Y."/>
            <person name="Li X."/>
            <person name="Wang G."/>
        </authorList>
    </citation>
    <scope>NUCLEOTIDE SEQUENCE [LARGE SCALE GENOMIC DNA]</scope>
    <source>
        <strain evidence="2 3">HO3-R19</strain>
    </source>
</reference>
<keyword evidence="1" id="KW-0732">Signal</keyword>
<evidence type="ECO:0000313" key="2">
    <source>
        <dbReference type="EMBL" id="KFL37994.1"/>
    </source>
</evidence>
<evidence type="ECO:0000256" key="1">
    <source>
        <dbReference type="SAM" id="SignalP"/>
    </source>
</evidence>
<dbReference type="Proteomes" id="UP000029085">
    <property type="component" value="Unassembled WGS sequence"/>
</dbReference>
<reference evidence="3" key="1">
    <citation type="submission" date="2013-08" db="EMBL/GenBank/DDBJ databases">
        <title>Genome sequencing of Arenimonas donghaensis.</title>
        <authorList>
            <person name="Chen F."/>
            <person name="Wang G."/>
        </authorList>
    </citation>
    <scope>NUCLEOTIDE SEQUENCE [LARGE SCALE GENOMIC DNA]</scope>
    <source>
        <strain evidence="3">HO3-R19</strain>
    </source>
</reference>
<protein>
    <submittedName>
        <fullName evidence="2">Uncharacterized protein</fullName>
    </submittedName>
</protein>
<proteinExistence type="predicted"/>
<accession>A0A087MM91</accession>
<sequence>MTRHIALISLALLAMPAFAANHDAVVKAQLEAKGTPFTIDDDGDFQITVRVSDKRTQLVWVRSGVESTDHYKVREIWSPGYRAPGGDFSAAIANDLLERSNNLKLGAWVKQDDVAMLVIKIPADASADALDEAIDLAAASADAVERELLGSDAL</sequence>
<dbReference type="STRING" id="1121014.N788_02135"/>
<dbReference type="OrthoDB" id="6238810at2"/>
<gene>
    <name evidence="2" type="ORF">N788_02135</name>
</gene>
<organism evidence="2 3">
    <name type="scientific">Arenimonas donghaensis DSM 18148 = HO3-R19</name>
    <dbReference type="NCBI Taxonomy" id="1121014"/>
    <lineage>
        <taxon>Bacteria</taxon>
        <taxon>Pseudomonadati</taxon>
        <taxon>Pseudomonadota</taxon>
        <taxon>Gammaproteobacteria</taxon>
        <taxon>Lysobacterales</taxon>
        <taxon>Lysobacteraceae</taxon>
        <taxon>Arenimonas</taxon>
    </lineage>
</organism>